<evidence type="ECO:0000256" key="5">
    <source>
        <dbReference type="ARBA" id="ARBA00022692"/>
    </source>
</evidence>
<dbReference type="InterPro" id="IPR000515">
    <property type="entry name" value="MetI-like"/>
</dbReference>
<evidence type="ECO:0000256" key="6">
    <source>
        <dbReference type="ARBA" id="ARBA00022989"/>
    </source>
</evidence>
<dbReference type="GO" id="GO:0005315">
    <property type="term" value="F:phosphate transmembrane transporter activity"/>
    <property type="evidence" value="ECO:0007669"/>
    <property type="project" value="InterPro"/>
</dbReference>
<keyword evidence="4 8" id="KW-1003">Cell membrane</keyword>
<name>A0A9D1LQS6_9FIRM</name>
<dbReference type="CDD" id="cd06261">
    <property type="entry name" value="TM_PBP2"/>
    <property type="match status" value="1"/>
</dbReference>
<dbReference type="GO" id="GO:0005886">
    <property type="term" value="C:plasma membrane"/>
    <property type="evidence" value="ECO:0007669"/>
    <property type="project" value="UniProtKB-SubCell"/>
</dbReference>
<feature type="transmembrane region" description="Helical" evidence="8">
    <location>
        <begin position="109"/>
        <end position="133"/>
    </location>
</feature>
<keyword evidence="6 8" id="KW-1133">Transmembrane helix</keyword>
<evidence type="ECO:0000256" key="7">
    <source>
        <dbReference type="ARBA" id="ARBA00023136"/>
    </source>
</evidence>
<keyword evidence="7 8" id="KW-0472">Membrane</keyword>
<comment type="subcellular location">
    <subcellularLocation>
        <location evidence="1 8">Cell membrane</location>
        <topology evidence="1 8">Multi-pass membrane protein</topology>
    </subcellularLocation>
</comment>
<feature type="transmembrane region" description="Helical" evidence="8">
    <location>
        <begin position="20"/>
        <end position="48"/>
    </location>
</feature>
<dbReference type="GO" id="GO:0035435">
    <property type="term" value="P:phosphate ion transmembrane transport"/>
    <property type="evidence" value="ECO:0007669"/>
    <property type="project" value="InterPro"/>
</dbReference>
<evidence type="ECO:0000313" key="11">
    <source>
        <dbReference type="Proteomes" id="UP000824123"/>
    </source>
</evidence>
<organism evidence="10 11">
    <name type="scientific">Candidatus Fimadaptatus faecigallinarum</name>
    <dbReference type="NCBI Taxonomy" id="2840814"/>
    <lineage>
        <taxon>Bacteria</taxon>
        <taxon>Bacillati</taxon>
        <taxon>Bacillota</taxon>
        <taxon>Clostridia</taxon>
        <taxon>Eubacteriales</taxon>
        <taxon>Candidatus Fimadaptatus</taxon>
    </lineage>
</organism>
<protein>
    <recommendedName>
        <fullName evidence="8">Phosphate transport system permease protein PstA</fullName>
    </recommendedName>
</protein>
<evidence type="ECO:0000256" key="1">
    <source>
        <dbReference type="ARBA" id="ARBA00004651"/>
    </source>
</evidence>
<evidence type="ECO:0000256" key="8">
    <source>
        <dbReference type="RuleBase" id="RU363043"/>
    </source>
</evidence>
<evidence type="ECO:0000256" key="3">
    <source>
        <dbReference type="ARBA" id="ARBA00022448"/>
    </source>
</evidence>
<accession>A0A9D1LQS6</accession>
<proteinExistence type="inferred from homology"/>
<sequence>MTSSPNKTILARRRRSKSALLRWLCYLAIALTVGSLMMIVAYICINGVPHLSWELLFGEYSADNPSMGFAIAATLELVALSLVISGPLGVGCAVYLCEYAPKRSRLVSAIRLATETLAGIPSIIYGLFGALFFGTALGMGYSMICGILTISIMVLPTIIRTSEEAILSVDDMYREGSYGLGAGKLRTIFRIVLPSAAKGIISSFILATGRIVGETAALLFTLGSVAQFTGNILDSSRTLAVHMYINTRDGGIAGRNTAFAAGVVLLIVVIAINLIASWFERRAGKLNEN</sequence>
<comment type="similarity">
    <text evidence="2 8">Belongs to the binding-protein-dependent transport system permease family. CysTW subfamily.</text>
</comment>
<reference evidence="10" key="1">
    <citation type="submission" date="2020-10" db="EMBL/GenBank/DDBJ databases">
        <authorList>
            <person name="Gilroy R."/>
        </authorList>
    </citation>
    <scope>NUCLEOTIDE SEQUENCE</scope>
    <source>
        <strain evidence="10">ChiSxjej2B14-8506</strain>
    </source>
</reference>
<evidence type="ECO:0000313" key="10">
    <source>
        <dbReference type="EMBL" id="HIU46286.1"/>
    </source>
</evidence>
<dbReference type="PANTHER" id="PTHR43470:SF3">
    <property type="entry name" value="PHOSPHATE TRANSPORT SYSTEM PERMEASE PROTEIN PSTA-RELATED"/>
    <property type="match status" value="1"/>
</dbReference>
<keyword evidence="5 8" id="KW-0812">Transmembrane</keyword>
<feature type="transmembrane region" description="Helical" evidence="8">
    <location>
        <begin position="68"/>
        <end position="97"/>
    </location>
</feature>
<dbReference type="SUPFAM" id="SSF161098">
    <property type="entry name" value="MetI-like"/>
    <property type="match status" value="1"/>
</dbReference>
<comment type="caution">
    <text evidence="8">Lacks conserved residue(s) required for the propagation of feature annotation.</text>
</comment>
<dbReference type="Pfam" id="PF00528">
    <property type="entry name" value="BPD_transp_1"/>
    <property type="match status" value="1"/>
</dbReference>
<dbReference type="AlphaFoldDB" id="A0A9D1LQS6"/>
<dbReference type="Gene3D" id="1.10.3720.10">
    <property type="entry name" value="MetI-like"/>
    <property type="match status" value="1"/>
</dbReference>
<dbReference type="NCBIfam" id="TIGR00974">
    <property type="entry name" value="3a0107s02c"/>
    <property type="match status" value="1"/>
</dbReference>
<dbReference type="Proteomes" id="UP000824123">
    <property type="component" value="Unassembled WGS sequence"/>
</dbReference>
<evidence type="ECO:0000256" key="2">
    <source>
        <dbReference type="ARBA" id="ARBA00007069"/>
    </source>
</evidence>
<feature type="transmembrane region" description="Helical" evidence="8">
    <location>
        <begin position="139"/>
        <end position="159"/>
    </location>
</feature>
<evidence type="ECO:0000259" key="9">
    <source>
        <dbReference type="PROSITE" id="PS50928"/>
    </source>
</evidence>
<feature type="domain" description="ABC transmembrane type-1" evidence="9">
    <location>
        <begin position="71"/>
        <end position="276"/>
    </location>
</feature>
<comment type="caution">
    <text evidence="10">The sequence shown here is derived from an EMBL/GenBank/DDBJ whole genome shotgun (WGS) entry which is preliminary data.</text>
</comment>
<keyword evidence="3" id="KW-0813">Transport</keyword>
<dbReference type="PANTHER" id="PTHR43470">
    <property type="entry name" value="PHOSPHATE TRANSPORT SYSTEM PERMEASE PROTEIN PSTA-RELATED"/>
    <property type="match status" value="1"/>
</dbReference>
<dbReference type="EMBL" id="DVNK01000025">
    <property type="protein sequence ID" value="HIU46286.1"/>
    <property type="molecule type" value="Genomic_DNA"/>
</dbReference>
<dbReference type="InterPro" id="IPR005672">
    <property type="entry name" value="Phosphate_PstA"/>
</dbReference>
<reference evidence="10" key="2">
    <citation type="journal article" date="2021" name="PeerJ">
        <title>Extensive microbial diversity within the chicken gut microbiome revealed by metagenomics and culture.</title>
        <authorList>
            <person name="Gilroy R."/>
            <person name="Ravi A."/>
            <person name="Getino M."/>
            <person name="Pursley I."/>
            <person name="Horton D.L."/>
            <person name="Alikhan N.F."/>
            <person name="Baker D."/>
            <person name="Gharbi K."/>
            <person name="Hall N."/>
            <person name="Watson M."/>
            <person name="Adriaenssens E.M."/>
            <person name="Foster-Nyarko E."/>
            <person name="Jarju S."/>
            <person name="Secka A."/>
            <person name="Antonio M."/>
            <person name="Oren A."/>
            <person name="Chaudhuri R.R."/>
            <person name="La Ragione R."/>
            <person name="Hildebrand F."/>
            <person name="Pallen M.J."/>
        </authorList>
    </citation>
    <scope>NUCLEOTIDE SEQUENCE</scope>
    <source>
        <strain evidence="10">ChiSxjej2B14-8506</strain>
    </source>
</reference>
<evidence type="ECO:0000256" key="4">
    <source>
        <dbReference type="ARBA" id="ARBA00022475"/>
    </source>
</evidence>
<dbReference type="InterPro" id="IPR035906">
    <property type="entry name" value="MetI-like_sf"/>
</dbReference>
<dbReference type="PROSITE" id="PS50928">
    <property type="entry name" value="ABC_TM1"/>
    <property type="match status" value="1"/>
</dbReference>
<gene>
    <name evidence="10" type="primary">pstA</name>
    <name evidence="10" type="ORF">IAC59_03390</name>
</gene>
<feature type="transmembrane region" description="Helical" evidence="8">
    <location>
        <begin position="258"/>
        <end position="279"/>
    </location>
</feature>